<sequence>MRKAGRKGFVDSAVGGEHPDPAKTWTKKNHAAEMSAQQNIAASSPSTEQNLDSSGDLRQFACPSRAKAGCQGCNGVSPSRNSAVSISAETDSFSSESRDHQAASSSCGLSTETATADSSANSPPSPRSRSGLCPPLSLPSTHCQSGTELEKASSNDACQDHSVRDGYALHCSGHSAAEYDGSEASPAKARSDEWSRDMGDSADAEVESWGASLGLPASLQQVAATDSPRTSASCEASETSEAWRRSKSQRHRWGPSLGVCLFGLTCLAGTFYGSLTCYLASYLRQVGLQNVAVREMLLVCALQGALQALATPLSVKLLSFLSLPLAALLSGWLVTGSLLLSAFLLSADVLTAHPSLFYCVYAGVGGLGAGLMHGVSLGGRQRPTLYAGERKTGCSMSGLFFGFRCLSMALLPIVHSLFLNPDNLSPASVSPTGTHTQGGFGRHVHSRWQNPAPQQILGEGSWRQRERFYLQDEILARLPLLLMGTAAAFAVVQLVASLLLQQRERNWESECLPGEFIGCEVTVEEQSPLVTRGVPQTFYGEEINRPDDRLALSGPVQAAGQTSRLNVVVSTMNPAGTGVYFDQDVIPSPRDDSLFTCVIVAMITAIQGMAFFLVQASWRFVGQEDFQISDHGVSYINAGSVAVILLFSAVNSPFFALKEDASATGPCHRDGNKRSSNRMRGQSPSTLPWLCCLSGLLLASEGFVATLTKTLSAGSPESLIRNSVHIGRWFEGSPLTTHALFFAWLSVVRILDAWTAWLLFPYAQTVLSLRPSRLLVLLCSAKAAGAGALAWITFFPGFYSLHGIGDLYGVVGVSLVIAGLVRRLEYG</sequence>
<feature type="transmembrane region" description="Helical" evidence="2">
    <location>
        <begin position="398"/>
        <end position="418"/>
    </location>
</feature>
<organism evidence="3">
    <name type="scientific">Toxoplasma gondii (strain ATCC 50861 / VEG)</name>
    <dbReference type="NCBI Taxonomy" id="432359"/>
    <lineage>
        <taxon>Eukaryota</taxon>
        <taxon>Sar</taxon>
        <taxon>Alveolata</taxon>
        <taxon>Apicomplexa</taxon>
        <taxon>Conoidasida</taxon>
        <taxon>Coccidia</taxon>
        <taxon>Eucoccidiorida</taxon>
        <taxon>Eimeriorina</taxon>
        <taxon>Sarcocystidae</taxon>
        <taxon>Toxoplasma</taxon>
    </lineage>
</organism>
<feature type="transmembrane region" description="Helical" evidence="2">
    <location>
        <begin position="478"/>
        <end position="500"/>
    </location>
</feature>
<feature type="transmembrane region" description="Helical" evidence="2">
    <location>
        <begin position="355"/>
        <end position="377"/>
    </location>
</feature>
<evidence type="ECO:0008006" key="4">
    <source>
        <dbReference type="Google" id="ProtNLM"/>
    </source>
</evidence>
<feature type="region of interest" description="Disordered" evidence="1">
    <location>
        <begin position="224"/>
        <end position="247"/>
    </location>
</feature>
<feature type="compositionally biased region" description="Basic and acidic residues" evidence="1">
    <location>
        <begin position="662"/>
        <end position="673"/>
    </location>
</feature>
<evidence type="ECO:0000256" key="2">
    <source>
        <dbReference type="SAM" id="Phobius"/>
    </source>
</evidence>
<feature type="transmembrane region" description="Helical" evidence="2">
    <location>
        <begin position="253"/>
        <end position="272"/>
    </location>
</feature>
<proteinExistence type="predicted"/>
<dbReference type="SUPFAM" id="SSF103473">
    <property type="entry name" value="MFS general substrate transporter"/>
    <property type="match status" value="1"/>
</dbReference>
<reference evidence="3" key="1">
    <citation type="journal article" date="2015" name="PLoS ONE">
        <title>Comprehensive Evaluation of Toxoplasma gondii VEG and Neospora caninum LIV Genomes with Tachyzoite Stage Transcriptome and Proteome Defines Novel Transcript Features.</title>
        <authorList>
            <person name="Ramaprasad A."/>
            <person name="Mourier T."/>
            <person name="Naeem R."/>
            <person name="Malas T.B."/>
            <person name="Moussa E."/>
            <person name="Panigrahi A."/>
            <person name="Vermont S.J."/>
            <person name="Otto T.D."/>
            <person name="Wastling J."/>
            <person name="Pain A."/>
        </authorList>
    </citation>
    <scope>NUCLEOTIDE SEQUENCE</scope>
    <source>
        <strain evidence="3">VEG</strain>
    </source>
</reference>
<feature type="transmembrane region" description="Helical" evidence="2">
    <location>
        <begin position="594"/>
        <end position="614"/>
    </location>
</feature>
<feature type="transmembrane region" description="Helical" evidence="2">
    <location>
        <begin position="739"/>
        <end position="762"/>
    </location>
</feature>
<feature type="compositionally biased region" description="Basic and acidic residues" evidence="1">
    <location>
        <begin position="189"/>
        <end position="199"/>
    </location>
</feature>
<feature type="compositionally biased region" description="Low complexity" evidence="1">
    <location>
        <begin position="118"/>
        <end position="140"/>
    </location>
</feature>
<feature type="transmembrane region" description="Helical" evidence="2">
    <location>
        <begin position="634"/>
        <end position="656"/>
    </location>
</feature>
<feature type="transmembrane region" description="Helical" evidence="2">
    <location>
        <begin position="317"/>
        <end position="343"/>
    </location>
</feature>
<feature type="transmembrane region" description="Helical" evidence="2">
    <location>
        <begin position="800"/>
        <end position="821"/>
    </location>
</feature>
<dbReference type="InterPro" id="IPR036259">
    <property type="entry name" value="MFS_trans_sf"/>
</dbReference>
<feature type="compositionally biased region" description="Low complexity" evidence="1">
    <location>
        <begin position="230"/>
        <end position="240"/>
    </location>
</feature>
<feature type="region of interest" description="Disordered" evidence="1">
    <location>
        <begin position="177"/>
        <end position="206"/>
    </location>
</feature>
<accession>A0A0F7V037</accession>
<feature type="region of interest" description="Disordered" evidence="1">
    <location>
        <begin position="662"/>
        <end position="683"/>
    </location>
</feature>
<evidence type="ECO:0000313" key="3">
    <source>
        <dbReference type="EMBL" id="CEL74183.1"/>
    </source>
</evidence>
<feature type="transmembrane region" description="Helical" evidence="2">
    <location>
        <begin position="774"/>
        <end position="794"/>
    </location>
</feature>
<feature type="transmembrane region" description="Helical" evidence="2">
    <location>
        <begin position="687"/>
        <end position="707"/>
    </location>
</feature>
<feature type="compositionally biased region" description="Polar residues" evidence="1">
    <location>
        <begin position="74"/>
        <end position="95"/>
    </location>
</feature>
<protein>
    <recommendedName>
        <fullName evidence="4">Transmembrane protein</fullName>
    </recommendedName>
</protein>
<evidence type="ECO:0000256" key="1">
    <source>
        <dbReference type="SAM" id="MobiDB-lite"/>
    </source>
</evidence>
<dbReference type="EMBL" id="LN714497">
    <property type="protein sequence ID" value="CEL74183.1"/>
    <property type="molecule type" value="Genomic_DNA"/>
</dbReference>
<dbReference type="AlphaFoldDB" id="A0A0F7V037"/>
<feature type="compositionally biased region" description="Polar residues" evidence="1">
    <location>
        <begin position="102"/>
        <end position="117"/>
    </location>
</feature>
<gene>
    <name evidence="3" type="ORF">BN1205_072065</name>
</gene>
<keyword evidence="2" id="KW-1133">Transmembrane helix</keyword>
<feature type="compositionally biased region" description="Polar residues" evidence="1">
    <location>
        <begin position="35"/>
        <end position="53"/>
    </location>
</feature>
<feature type="transmembrane region" description="Helical" evidence="2">
    <location>
        <begin position="292"/>
        <end position="310"/>
    </location>
</feature>
<feature type="region of interest" description="Disordered" evidence="1">
    <location>
        <begin position="1"/>
        <end position="148"/>
    </location>
</feature>
<name>A0A0F7V037_TOXGV</name>
<keyword evidence="2" id="KW-0472">Membrane</keyword>
<keyword evidence="2" id="KW-0812">Transmembrane</keyword>